<dbReference type="GeneID" id="63186865"/>
<sequence>MPGCESDEPCQRCASYRIGVTHMLSDVTVYWHYCTGHFRTETQRLDASEWFDVVETESLS</sequence>
<dbReference type="KEGG" id="hakz:J0X25_06130"/>
<dbReference type="Proteomes" id="UP000663203">
    <property type="component" value="Chromosome"/>
</dbReference>
<protein>
    <submittedName>
        <fullName evidence="1">Uncharacterized protein</fullName>
    </submittedName>
</protein>
<organism evidence="1 2">
    <name type="scientific">Haloterrigena alkaliphila</name>
    <dbReference type="NCBI Taxonomy" id="2816475"/>
    <lineage>
        <taxon>Archaea</taxon>
        <taxon>Methanobacteriati</taxon>
        <taxon>Methanobacteriota</taxon>
        <taxon>Stenosarchaea group</taxon>
        <taxon>Halobacteria</taxon>
        <taxon>Halobacteriales</taxon>
        <taxon>Natrialbaceae</taxon>
        <taxon>Haloterrigena</taxon>
    </lineage>
</organism>
<proteinExistence type="predicted"/>
<evidence type="ECO:0000313" key="1">
    <source>
        <dbReference type="EMBL" id="QSX00534.1"/>
    </source>
</evidence>
<reference evidence="1 2" key="1">
    <citation type="submission" date="2021-03" db="EMBL/GenBank/DDBJ databases">
        <title>Haloterrigena longa sp. nov. and Haloterrigena limicola sp. nov., extremely halophilic archaea isolated from a salt lake.</title>
        <authorList>
            <person name="Henglin C."/>
        </authorList>
    </citation>
    <scope>NUCLEOTIDE SEQUENCE [LARGE SCALE GENOMIC DNA]</scope>
    <source>
        <strain evidence="1 2">KZCA68</strain>
    </source>
</reference>
<name>A0A8A2VEK8_9EURY</name>
<evidence type="ECO:0000313" key="2">
    <source>
        <dbReference type="Proteomes" id="UP000663203"/>
    </source>
</evidence>
<keyword evidence="2" id="KW-1185">Reference proteome</keyword>
<gene>
    <name evidence="1" type="ORF">J0X25_06130</name>
</gene>
<dbReference type="EMBL" id="CP071462">
    <property type="protein sequence ID" value="QSX00534.1"/>
    <property type="molecule type" value="Genomic_DNA"/>
</dbReference>
<dbReference type="RefSeq" id="WP_207290254.1">
    <property type="nucleotide sequence ID" value="NZ_CP071462.1"/>
</dbReference>
<accession>A0A8A2VEK8</accession>
<dbReference type="AlphaFoldDB" id="A0A8A2VEK8"/>